<proteinExistence type="predicted"/>
<protein>
    <submittedName>
        <fullName evidence="1">Uncharacterized protein</fullName>
    </submittedName>
</protein>
<evidence type="ECO:0000313" key="2">
    <source>
        <dbReference type="Proteomes" id="UP000032568"/>
    </source>
</evidence>
<reference evidence="1 2" key="1">
    <citation type="journal article" date="2015" name="Genome Announc.">
        <title>Draft Genome Sequences of Marine Isolates of Thalassomonas viridans and Thalassomonas actiniarum.</title>
        <authorList>
            <person name="Olonade I."/>
            <person name="van Zyl L.J."/>
            <person name="Trindade M."/>
        </authorList>
    </citation>
    <scope>NUCLEOTIDE SEQUENCE [LARGE SCALE GENOMIC DNA]</scope>
    <source>
        <strain evidence="1 2">A5K-106</strain>
    </source>
</reference>
<gene>
    <name evidence="1" type="ORF">SG35_009835</name>
</gene>
<name>A0AAE9YV31_9GAMM</name>
<dbReference type="RefSeq" id="WP_160298279.1">
    <property type="nucleotide sequence ID" value="NZ_CP059735.1"/>
</dbReference>
<dbReference type="AlphaFoldDB" id="A0AAE9YV31"/>
<dbReference type="EMBL" id="CP059735">
    <property type="protein sequence ID" value="WDE00894.1"/>
    <property type="molecule type" value="Genomic_DNA"/>
</dbReference>
<dbReference type="KEGG" id="tact:SG35_009835"/>
<organism evidence="1 2">
    <name type="scientific">Thalassomonas actiniarum</name>
    <dbReference type="NCBI Taxonomy" id="485447"/>
    <lineage>
        <taxon>Bacteria</taxon>
        <taxon>Pseudomonadati</taxon>
        <taxon>Pseudomonadota</taxon>
        <taxon>Gammaproteobacteria</taxon>
        <taxon>Alteromonadales</taxon>
        <taxon>Colwelliaceae</taxon>
        <taxon>Thalassomonas</taxon>
    </lineage>
</organism>
<reference evidence="1 2" key="2">
    <citation type="journal article" date="2022" name="Mar. Drugs">
        <title>Bioassay-Guided Fractionation Leads to the Detection of Cholic Acid Generated by the Rare Thalassomonas sp.</title>
        <authorList>
            <person name="Pheiffer F."/>
            <person name="Schneider Y.K."/>
            <person name="Hansen E.H."/>
            <person name="Andersen J.H."/>
            <person name="Isaksson J."/>
            <person name="Busche T."/>
            <person name="R C."/>
            <person name="Kalinowski J."/>
            <person name="Zyl L.V."/>
            <person name="Trindade M."/>
        </authorList>
    </citation>
    <scope>NUCLEOTIDE SEQUENCE [LARGE SCALE GENOMIC DNA]</scope>
    <source>
        <strain evidence="1 2">A5K-106</strain>
    </source>
</reference>
<keyword evidence="2" id="KW-1185">Reference proteome</keyword>
<accession>A0AAE9YV31</accession>
<sequence length="49" mass="5261">MDQQVNNMLITAKINLLKKLTKVAKFHPVANPASISGSDKIMAPEGAII</sequence>
<dbReference type="Proteomes" id="UP000032568">
    <property type="component" value="Chromosome"/>
</dbReference>
<evidence type="ECO:0000313" key="1">
    <source>
        <dbReference type="EMBL" id="WDE00894.1"/>
    </source>
</evidence>